<reference evidence="2" key="1">
    <citation type="submission" date="2020-10" db="EMBL/GenBank/DDBJ databases">
        <authorList>
            <person name="Gilroy R."/>
        </authorList>
    </citation>
    <scope>NUCLEOTIDE SEQUENCE</scope>
    <source>
        <strain evidence="2">ChiSjej5B23-6657</strain>
    </source>
</reference>
<dbReference type="CDD" id="cd22359">
    <property type="entry name" value="SfsA-like_bacterial"/>
    <property type="match status" value="1"/>
</dbReference>
<reference evidence="2" key="2">
    <citation type="journal article" date="2021" name="PeerJ">
        <title>Extensive microbial diversity within the chicken gut microbiome revealed by metagenomics and culture.</title>
        <authorList>
            <person name="Gilroy R."/>
            <person name="Ravi A."/>
            <person name="Getino M."/>
            <person name="Pursley I."/>
            <person name="Horton D.L."/>
            <person name="Alikhan N.F."/>
            <person name="Baker D."/>
            <person name="Gharbi K."/>
            <person name="Hall N."/>
            <person name="Watson M."/>
            <person name="Adriaenssens E.M."/>
            <person name="Foster-Nyarko E."/>
            <person name="Jarju S."/>
            <person name="Secka A."/>
            <person name="Antonio M."/>
            <person name="Oren A."/>
            <person name="Chaudhuri R.R."/>
            <person name="La Ragione R."/>
            <person name="Hildebrand F."/>
            <person name="Pallen M.J."/>
        </authorList>
    </citation>
    <scope>NUCLEOTIDE SEQUENCE</scope>
    <source>
        <strain evidence="2">ChiSjej5B23-6657</strain>
    </source>
</reference>
<dbReference type="EMBL" id="DVHM01000013">
    <property type="protein sequence ID" value="HIR69821.1"/>
    <property type="molecule type" value="Genomic_DNA"/>
</dbReference>
<evidence type="ECO:0000313" key="2">
    <source>
        <dbReference type="EMBL" id="HIR69821.1"/>
    </source>
</evidence>
<feature type="domain" description="SfsA N-terminal OB" evidence="1">
    <location>
        <begin position="12"/>
        <end position="77"/>
    </location>
</feature>
<dbReference type="Gene3D" id="2.40.50.580">
    <property type="match status" value="1"/>
</dbReference>
<dbReference type="AlphaFoldDB" id="A0A9D1E881"/>
<dbReference type="PANTHER" id="PTHR30545">
    <property type="entry name" value="SUGAR FERMENTATION STIMULATION PROTEIN A"/>
    <property type="match status" value="1"/>
</dbReference>
<dbReference type="InterPro" id="IPR041465">
    <property type="entry name" value="SfsA_N"/>
</dbReference>
<sequence>MKYQRMAPGIFLDRPNRFIAHVQIDGKEETVHVKNTGRCRELLLPGAQVMLQLSDNPNRKTAWDLISVKKEGLGWVNMDSQAPNRVVREFLEKQPGITYIRPEYRYGDSRVDFYFER</sequence>
<proteinExistence type="predicted"/>
<evidence type="ECO:0000313" key="3">
    <source>
        <dbReference type="Proteomes" id="UP000823912"/>
    </source>
</evidence>
<name>A0A9D1E881_9FIRM</name>
<protein>
    <submittedName>
        <fullName evidence="2">DNA/RNA nuclease SfsA</fullName>
    </submittedName>
</protein>
<accession>A0A9D1E881</accession>
<dbReference type="GO" id="GO:0003677">
    <property type="term" value="F:DNA binding"/>
    <property type="evidence" value="ECO:0007669"/>
    <property type="project" value="InterPro"/>
</dbReference>
<dbReference type="Pfam" id="PF17746">
    <property type="entry name" value="SfsA_N"/>
    <property type="match status" value="1"/>
</dbReference>
<gene>
    <name evidence="2" type="ORF">IAA55_00900</name>
</gene>
<comment type="caution">
    <text evidence="2">The sequence shown here is derived from an EMBL/GenBank/DDBJ whole genome shotgun (WGS) entry which is preliminary data.</text>
</comment>
<organism evidence="2 3">
    <name type="scientific">Candidatus Pullilachnospira gallistercoris</name>
    <dbReference type="NCBI Taxonomy" id="2840911"/>
    <lineage>
        <taxon>Bacteria</taxon>
        <taxon>Bacillati</taxon>
        <taxon>Bacillota</taxon>
        <taxon>Clostridia</taxon>
        <taxon>Lachnospirales</taxon>
        <taxon>Lachnospiraceae</taxon>
        <taxon>Lachnospiraceae incertae sedis</taxon>
        <taxon>Candidatus Pullilachnospira</taxon>
    </lineage>
</organism>
<dbReference type="InterPro" id="IPR005224">
    <property type="entry name" value="SfsA"/>
</dbReference>
<feature type="non-terminal residue" evidence="2">
    <location>
        <position position="117"/>
    </location>
</feature>
<dbReference type="PANTHER" id="PTHR30545:SF2">
    <property type="entry name" value="SUGAR FERMENTATION STIMULATION PROTEIN A"/>
    <property type="match status" value="1"/>
</dbReference>
<evidence type="ECO:0000259" key="1">
    <source>
        <dbReference type="Pfam" id="PF17746"/>
    </source>
</evidence>
<dbReference type="Proteomes" id="UP000823912">
    <property type="component" value="Unassembled WGS sequence"/>
</dbReference>